<organism evidence="4">
    <name type="scientific">Gongylonema pulchrum</name>
    <dbReference type="NCBI Taxonomy" id="637853"/>
    <lineage>
        <taxon>Eukaryota</taxon>
        <taxon>Metazoa</taxon>
        <taxon>Ecdysozoa</taxon>
        <taxon>Nematoda</taxon>
        <taxon>Chromadorea</taxon>
        <taxon>Rhabditida</taxon>
        <taxon>Spirurina</taxon>
        <taxon>Spiruromorpha</taxon>
        <taxon>Spiruroidea</taxon>
        <taxon>Gongylonematidae</taxon>
        <taxon>Gongylonema</taxon>
    </lineage>
</organism>
<name>A0A183EG87_9BILA</name>
<protein>
    <submittedName>
        <fullName evidence="4">NTP_transf_2 domain-containing protein</fullName>
    </submittedName>
</protein>
<feature type="domain" description="Poly(A) RNA polymerase mitochondrial-like central palm" evidence="1">
    <location>
        <begin position="85"/>
        <end position="118"/>
    </location>
</feature>
<reference evidence="2 3" key="2">
    <citation type="submission" date="2018-11" db="EMBL/GenBank/DDBJ databases">
        <authorList>
            <consortium name="Pathogen Informatics"/>
        </authorList>
    </citation>
    <scope>NUCLEOTIDE SEQUENCE [LARGE SCALE GENOMIC DNA]</scope>
</reference>
<accession>A0A183EG87</accession>
<dbReference type="EMBL" id="UYRT01089518">
    <property type="protein sequence ID" value="VDN35017.1"/>
    <property type="molecule type" value="Genomic_DNA"/>
</dbReference>
<dbReference type="Proteomes" id="UP000271098">
    <property type="component" value="Unassembled WGS sequence"/>
</dbReference>
<dbReference type="WBParaSite" id="GPUH_0002000301-mRNA-1">
    <property type="protein sequence ID" value="GPUH_0002000301-mRNA-1"/>
    <property type="gene ID" value="GPUH_0002000301"/>
</dbReference>
<dbReference type="SUPFAM" id="SSF81301">
    <property type="entry name" value="Nucleotidyltransferase"/>
    <property type="match status" value="1"/>
</dbReference>
<dbReference type="InterPro" id="IPR054708">
    <property type="entry name" value="MTPAP-like_central"/>
</dbReference>
<dbReference type="InterPro" id="IPR043519">
    <property type="entry name" value="NT_sf"/>
</dbReference>
<keyword evidence="3" id="KW-1185">Reference proteome</keyword>
<proteinExistence type="predicted"/>
<dbReference type="Pfam" id="PF22600">
    <property type="entry name" value="MTPAP-like_central"/>
    <property type="match status" value="1"/>
</dbReference>
<evidence type="ECO:0000313" key="2">
    <source>
        <dbReference type="EMBL" id="VDN35017.1"/>
    </source>
</evidence>
<evidence type="ECO:0000313" key="3">
    <source>
        <dbReference type="Proteomes" id="UP000271098"/>
    </source>
</evidence>
<evidence type="ECO:0000313" key="4">
    <source>
        <dbReference type="WBParaSite" id="GPUH_0002000301-mRNA-1"/>
    </source>
</evidence>
<reference evidence="4" key="1">
    <citation type="submission" date="2016-06" db="UniProtKB">
        <authorList>
            <consortium name="WormBaseParasite"/>
        </authorList>
    </citation>
    <scope>IDENTIFICATION</scope>
</reference>
<dbReference type="Gene3D" id="3.30.460.10">
    <property type="entry name" value="Beta Polymerase, domain 2"/>
    <property type="match status" value="1"/>
</dbReference>
<dbReference type="AlphaFoldDB" id="A0A183EG87"/>
<gene>
    <name evidence="2" type="ORF">GPUH_LOCUS19977</name>
</gene>
<sequence>MLTKIAPLSAGPSYRIPNRIFCDEIDAKLNEKSVQTHAHRKVAKKMDKEKQSYLEELVVEEKPARNEFVVEKEPTFRLTFQQTFPLYPQSSLVAFGSSINGCGAYNSDMDLCLCVGEQETPLQT</sequence>
<evidence type="ECO:0000259" key="1">
    <source>
        <dbReference type="Pfam" id="PF22600"/>
    </source>
</evidence>